<dbReference type="EMBL" id="QGNW01000406">
    <property type="protein sequence ID" value="RVW72820.1"/>
    <property type="molecule type" value="Genomic_DNA"/>
</dbReference>
<organism evidence="1 2">
    <name type="scientific">Vitis vinifera</name>
    <name type="common">Grape</name>
    <dbReference type="NCBI Taxonomy" id="29760"/>
    <lineage>
        <taxon>Eukaryota</taxon>
        <taxon>Viridiplantae</taxon>
        <taxon>Streptophyta</taxon>
        <taxon>Embryophyta</taxon>
        <taxon>Tracheophyta</taxon>
        <taxon>Spermatophyta</taxon>
        <taxon>Magnoliopsida</taxon>
        <taxon>eudicotyledons</taxon>
        <taxon>Gunneridae</taxon>
        <taxon>Pentapetalae</taxon>
        <taxon>rosids</taxon>
        <taxon>Vitales</taxon>
        <taxon>Vitaceae</taxon>
        <taxon>Viteae</taxon>
        <taxon>Vitis</taxon>
    </lineage>
</organism>
<proteinExistence type="predicted"/>
<protein>
    <submittedName>
        <fullName evidence="1">Uncharacterized protein</fullName>
    </submittedName>
</protein>
<reference evidence="1 2" key="1">
    <citation type="journal article" date="2018" name="PLoS Genet.">
        <title>Population sequencing reveals clonal diversity and ancestral inbreeding in the grapevine cultivar Chardonnay.</title>
        <authorList>
            <person name="Roach M.J."/>
            <person name="Johnson D.L."/>
            <person name="Bohlmann J."/>
            <person name="van Vuuren H.J."/>
            <person name="Jones S.J."/>
            <person name="Pretorius I.S."/>
            <person name="Schmidt S.A."/>
            <person name="Borneman A.R."/>
        </authorList>
    </citation>
    <scope>NUCLEOTIDE SEQUENCE [LARGE SCALE GENOMIC DNA]</scope>
    <source>
        <strain evidence="2">cv. Chardonnay</strain>
        <tissue evidence="1">Leaf</tissue>
    </source>
</reference>
<gene>
    <name evidence="1" type="ORF">CK203_049210</name>
</gene>
<accession>A0A438GKT3</accession>
<evidence type="ECO:0000313" key="2">
    <source>
        <dbReference type="Proteomes" id="UP000288805"/>
    </source>
</evidence>
<sequence>MFEESTKSKEHLRVGLGISFPERGSCDRLPKSEEAAIGFQQLNQYLKANYRGIKLKEDGGEAAPRVIYHGVIMVPDAQLLSSEMLFLDGFLSLARVNLLTHSTCTSQCPTP</sequence>
<evidence type="ECO:0000313" key="1">
    <source>
        <dbReference type="EMBL" id="RVW72820.1"/>
    </source>
</evidence>
<comment type="caution">
    <text evidence="1">The sequence shown here is derived from an EMBL/GenBank/DDBJ whole genome shotgun (WGS) entry which is preliminary data.</text>
</comment>
<dbReference type="AlphaFoldDB" id="A0A438GKT3"/>
<name>A0A438GKT3_VITVI</name>
<dbReference type="Proteomes" id="UP000288805">
    <property type="component" value="Unassembled WGS sequence"/>
</dbReference>